<reference evidence="1 2" key="1">
    <citation type="submission" date="2017-03" db="EMBL/GenBank/DDBJ databases">
        <title>Draft genome sequence of Moraxella equi CCUG 4950T type strain.</title>
        <authorList>
            <person name="Salva-Serra F."/>
            <person name="Engstrom-Jakobsson H."/>
            <person name="Thorell K."/>
            <person name="Jaen-Luchoro D."/>
            <person name="Gonzales-Siles L."/>
            <person name="Karlsson R."/>
            <person name="Yazdan S."/>
            <person name="Boulund F."/>
            <person name="Johnning A."/>
            <person name="Engstrand L."/>
            <person name="Kristiansson E."/>
            <person name="Moore E."/>
        </authorList>
    </citation>
    <scope>NUCLEOTIDE SEQUENCE [LARGE SCALE GENOMIC DNA]</scope>
    <source>
        <strain evidence="1 2">CCUG 4950</strain>
    </source>
</reference>
<organism evidence="1 2">
    <name type="scientific">Moraxella equi</name>
    <dbReference type="NCBI Taxonomy" id="60442"/>
    <lineage>
        <taxon>Bacteria</taxon>
        <taxon>Pseudomonadati</taxon>
        <taxon>Pseudomonadota</taxon>
        <taxon>Gammaproteobacteria</taxon>
        <taxon>Moraxellales</taxon>
        <taxon>Moraxellaceae</taxon>
        <taxon>Moraxella</taxon>
    </lineage>
</organism>
<accession>A0ABX3NHU8</accession>
<protein>
    <submittedName>
        <fullName evidence="1">Uncharacterized protein</fullName>
    </submittedName>
</protein>
<evidence type="ECO:0000313" key="1">
    <source>
        <dbReference type="EMBL" id="OPH38382.1"/>
    </source>
</evidence>
<evidence type="ECO:0000313" key="2">
    <source>
        <dbReference type="Proteomes" id="UP000190777"/>
    </source>
</evidence>
<dbReference type="EMBL" id="MXAP01000060">
    <property type="protein sequence ID" value="OPH38382.1"/>
    <property type="molecule type" value="Genomic_DNA"/>
</dbReference>
<comment type="caution">
    <text evidence="1">The sequence shown here is derived from an EMBL/GenBank/DDBJ whole genome shotgun (WGS) entry which is preliminary data.</text>
</comment>
<sequence length="70" mass="8424">MITVIVFHMIIFNYMKENILILADEVKEVENGLFIKNGKISETIEYSNIQSVSYRYSFFSIKNMWWNEHL</sequence>
<name>A0ABX3NHU8_9GAMM</name>
<gene>
    <name evidence="1" type="ORF">B5J93_06295</name>
</gene>
<dbReference type="Proteomes" id="UP000190777">
    <property type="component" value="Unassembled WGS sequence"/>
</dbReference>
<proteinExistence type="predicted"/>
<keyword evidence="2" id="KW-1185">Reference proteome</keyword>